<evidence type="ECO:0000256" key="7">
    <source>
        <dbReference type="SAM" id="Phobius"/>
    </source>
</evidence>
<feature type="compositionally biased region" description="Low complexity" evidence="6">
    <location>
        <begin position="19"/>
        <end position="28"/>
    </location>
</feature>
<keyword evidence="5 7" id="KW-0472">Membrane</keyword>
<protein>
    <recommendedName>
        <fullName evidence="8">Cation efflux protein transmembrane domain-containing protein</fullName>
    </recommendedName>
</protein>
<feature type="transmembrane region" description="Helical" evidence="7">
    <location>
        <begin position="321"/>
        <end position="340"/>
    </location>
</feature>
<dbReference type="AlphaFoldDB" id="A0A9W8LKU0"/>
<feature type="region of interest" description="Disordered" evidence="6">
    <location>
        <begin position="1"/>
        <end position="83"/>
    </location>
</feature>
<feature type="transmembrane region" description="Helical" evidence="7">
    <location>
        <begin position="214"/>
        <end position="235"/>
    </location>
</feature>
<reference evidence="9" key="1">
    <citation type="submission" date="2022-07" db="EMBL/GenBank/DDBJ databases">
        <title>Phylogenomic reconstructions and comparative analyses of Kickxellomycotina fungi.</title>
        <authorList>
            <person name="Reynolds N.K."/>
            <person name="Stajich J.E."/>
            <person name="Barry K."/>
            <person name="Grigoriev I.V."/>
            <person name="Crous P."/>
            <person name="Smith M.E."/>
        </authorList>
    </citation>
    <scope>NUCLEOTIDE SEQUENCE</scope>
    <source>
        <strain evidence="9">BCRC 34489</strain>
    </source>
</reference>
<proteinExistence type="predicted"/>
<dbReference type="InterPro" id="IPR002524">
    <property type="entry name" value="Cation_efflux"/>
</dbReference>
<dbReference type="Pfam" id="PF01545">
    <property type="entry name" value="Cation_efflux"/>
    <property type="match status" value="1"/>
</dbReference>
<name>A0A9W8LKU0_9FUNG</name>
<feature type="transmembrane region" description="Helical" evidence="7">
    <location>
        <begin position="285"/>
        <end position="309"/>
    </location>
</feature>
<dbReference type="NCBIfam" id="TIGR01297">
    <property type="entry name" value="CDF"/>
    <property type="match status" value="1"/>
</dbReference>
<dbReference type="SUPFAM" id="SSF160240">
    <property type="entry name" value="Cation efflux protein cytoplasmic domain-like"/>
    <property type="match status" value="1"/>
</dbReference>
<evidence type="ECO:0000313" key="10">
    <source>
        <dbReference type="Proteomes" id="UP001140172"/>
    </source>
</evidence>
<dbReference type="InterPro" id="IPR036837">
    <property type="entry name" value="Cation_efflux_CTD_sf"/>
</dbReference>
<feature type="transmembrane region" description="Helical" evidence="7">
    <location>
        <begin position="241"/>
        <end position="264"/>
    </location>
</feature>
<accession>A0A9W8LKU0</accession>
<dbReference type="Proteomes" id="UP001140172">
    <property type="component" value="Unassembled WGS sequence"/>
</dbReference>
<evidence type="ECO:0000256" key="4">
    <source>
        <dbReference type="ARBA" id="ARBA00022989"/>
    </source>
</evidence>
<dbReference type="InterPro" id="IPR050291">
    <property type="entry name" value="CDF_Transporter"/>
</dbReference>
<dbReference type="GO" id="GO:0016020">
    <property type="term" value="C:membrane"/>
    <property type="evidence" value="ECO:0007669"/>
    <property type="project" value="UniProtKB-SubCell"/>
</dbReference>
<evidence type="ECO:0000256" key="5">
    <source>
        <dbReference type="ARBA" id="ARBA00023136"/>
    </source>
</evidence>
<feature type="compositionally biased region" description="Pro residues" evidence="6">
    <location>
        <begin position="51"/>
        <end position="61"/>
    </location>
</feature>
<dbReference type="EMBL" id="JANBUM010000111">
    <property type="protein sequence ID" value="KAJ2784548.1"/>
    <property type="molecule type" value="Genomic_DNA"/>
</dbReference>
<keyword evidence="10" id="KW-1185">Reference proteome</keyword>
<feature type="compositionally biased region" description="Polar residues" evidence="6">
    <location>
        <begin position="62"/>
        <end position="83"/>
    </location>
</feature>
<evidence type="ECO:0000256" key="3">
    <source>
        <dbReference type="ARBA" id="ARBA00022692"/>
    </source>
</evidence>
<dbReference type="Gene3D" id="3.30.70.1350">
    <property type="entry name" value="Cation efflux protein, cytoplasmic domain"/>
    <property type="match status" value="1"/>
</dbReference>
<feature type="compositionally biased region" description="Basic residues" evidence="6">
    <location>
        <begin position="1"/>
        <end position="18"/>
    </location>
</feature>
<dbReference type="SUPFAM" id="SSF161111">
    <property type="entry name" value="Cation efflux protein transmembrane domain-like"/>
    <property type="match status" value="1"/>
</dbReference>
<comment type="subcellular location">
    <subcellularLocation>
        <location evidence="1">Membrane</location>
        <topology evidence="1">Multi-pass membrane protein</topology>
    </subcellularLocation>
</comment>
<evidence type="ECO:0000256" key="2">
    <source>
        <dbReference type="ARBA" id="ARBA00022448"/>
    </source>
</evidence>
<evidence type="ECO:0000313" key="9">
    <source>
        <dbReference type="EMBL" id="KAJ2784548.1"/>
    </source>
</evidence>
<dbReference type="InterPro" id="IPR058533">
    <property type="entry name" value="Cation_efflux_TM"/>
</dbReference>
<evidence type="ECO:0000259" key="8">
    <source>
        <dbReference type="Pfam" id="PF01545"/>
    </source>
</evidence>
<dbReference type="Gene3D" id="1.20.1510.10">
    <property type="entry name" value="Cation efflux protein transmembrane domain"/>
    <property type="match status" value="1"/>
</dbReference>
<evidence type="ECO:0000256" key="1">
    <source>
        <dbReference type="ARBA" id="ARBA00004141"/>
    </source>
</evidence>
<feature type="domain" description="Cation efflux protein transmembrane" evidence="8">
    <location>
        <begin position="217"/>
        <end position="408"/>
    </location>
</feature>
<feature type="transmembrane region" description="Helical" evidence="7">
    <location>
        <begin position="361"/>
        <end position="378"/>
    </location>
</feature>
<dbReference type="PANTHER" id="PTHR43840">
    <property type="entry name" value="MITOCHONDRIAL METAL TRANSPORTER 1-RELATED"/>
    <property type="match status" value="1"/>
</dbReference>
<dbReference type="PANTHER" id="PTHR43840:SF13">
    <property type="entry name" value="CATION EFFLUX PROTEIN CYTOPLASMIC DOMAIN-CONTAINING PROTEIN"/>
    <property type="match status" value="1"/>
</dbReference>
<dbReference type="GO" id="GO:0008324">
    <property type="term" value="F:monoatomic cation transmembrane transporter activity"/>
    <property type="evidence" value="ECO:0007669"/>
    <property type="project" value="InterPro"/>
</dbReference>
<dbReference type="GO" id="GO:0098771">
    <property type="term" value="P:inorganic ion homeostasis"/>
    <property type="evidence" value="ECO:0007669"/>
    <property type="project" value="UniProtKB-ARBA"/>
</dbReference>
<dbReference type="GO" id="GO:0030003">
    <property type="term" value="P:intracellular monoatomic cation homeostasis"/>
    <property type="evidence" value="ECO:0007669"/>
    <property type="project" value="UniProtKB-ARBA"/>
</dbReference>
<comment type="caution">
    <text evidence="9">The sequence shown here is derived from an EMBL/GenBank/DDBJ whole genome shotgun (WGS) entry which is preliminary data.</text>
</comment>
<keyword evidence="3 7" id="KW-0812">Transmembrane</keyword>
<dbReference type="InterPro" id="IPR027469">
    <property type="entry name" value="Cation_efflux_TMD_sf"/>
</dbReference>
<keyword evidence="2" id="KW-0813">Transport</keyword>
<dbReference type="FunFam" id="1.20.1510.10:FF:000005">
    <property type="entry name" value="Putative Cation diffusion facilitator 1"/>
    <property type="match status" value="1"/>
</dbReference>
<evidence type="ECO:0000256" key="6">
    <source>
        <dbReference type="SAM" id="MobiDB-lite"/>
    </source>
</evidence>
<organism evidence="9 10">
    <name type="scientific">Coemansia interrupta</name>
    <dbReference type="NCBI Taxonomy" id="1126814"/>
    <lineage>
        <taxon>Eukaryota</taxon>
        <taxon>Fungi</taxon>
        <taxon>Fungi incertae sedis</taxon>
        <taxon>Zoopagomycota</taxon>
        <taxon>Kickxellomycotina</taxon>
        <taxon>Kickxellomycetes</taxon>
        <taxon>Kickxellales</taxon>
        <taxon>Kickxellaceae</taxon>
        <taxon>Coemansia</taxon>
    </lineage>
</organism>
<gene>
    <name evidence="9" type="ORF">GGI15_002226</name>
</gene>
<sequence>MARAHKSSASKRAKRAAKGKSTATKRASPASSPSQESLQRHRSEVGSQVALPPPLPLPPSPTQQLTKSVPSQPTYSNSIPSYGAVATTSSRDAEMAVAGPSSDACASPRQMQREPSCTRCERINSHAYSDSSTHSLSSSITKAEAILVPKFIAAQVGDGELRSISQLQGPKVAAFYEAQNELIADLLGVNQQHTDDVLEVQSEQLRFKQRQVDYAVRVSVVVNVLVVLAQLYAAISSKSLALFATMSEAMMDLLSSIILLLASVAARRSDRFSLYPTGRFKLETIGVIVFAVLMGTFSVALLVESVIALISAEGAPNQLTIYDAICVVLAIVAKVFLYMYCYTLREYHAAHVLMTDHRNDVIVNAFGLAMAIIGKHLMPWMDPLGSLIIALIILRSWIEEAWDQIKLIIGIRADPRLLQVLTYTAITHDSRIEKVDRVVAYHSGAKLFVEVDIVMPPSTPLVTIHDVAESLQEKYERMPGVGRCHVHVDYEVTHRSEHQNALA</sequence>
<keyword evidence="4 7" id="KW-1133">Transmembrane helix</keyword>
<dbReference type="OrthoDB" id="78296at2759"/>